<gene>
    <name evidence="1" type="ORF">KP79_PYT19617</name>
</gene>
<comment type="caution">
    <text evidence="1">The sequence shown here is derived from an EMBL/GenBank/DDBJ whole genome shotgun (WGS) entry which is preliminary data.</text>
</comment>
<dbReference type="EMBL" id="NEDP02005439">
    <property type="protein sequence ID" value="OWF40892.1"/>
    <property type="molecule type" value="Genomic_DNA"/>
</dbReference>
<accession>A0A210PWR0</accession>
<dbReference type="Pfam" id="PF21975">
    <property type="entry name" value="ASNSD1-SEP"/>
    <property type="match status" value="1"/>
</dbReference>
<reference evidence="1 2" key="1">
    <citation type="journal article" date="2017" name="Nat. Ecol. Evol.">
        <title>Scallop genome provides insights into evolution of bilaterian karyotype and development.</title>
        <authorList>
            <person name="Wang S."/>
            <person name="Zhang J."/>
            <person name="Jiao W."/>
            <person name="Li J."/>
            <person name="Xun X."/>
            <person name="Sun Y."/>
            <person name="Guo X."/>
            <person name="Huan P."/>
            <person name="Dong B."/>
            <person name="Zhang L."/>
            <person name="Hu X."/>
            <person name="Sun X."/>
            <person name="Wang J."/>
            <person name="Zhao C."/>
            <person name="Wang Y."/>
            <person name="Wang D."/>
            <person name="Huang X."/>
            <person name="Wang R."/>
            <person name="Lv J."/>
            <person name="Li Y."/>
            <person name="Zhang Z."/>
            <person name="Liu B."/>
            <person name="Lu W."/>
            <person name="Hui Y."/>
            <person name="Liang J."/>
            <person name="Zhou Z."/>
            <person name="Hou R."/>
            <person name="Li X."/>
            <person name="Liu Y."/>
            <person name="Li H."/>
            <person name="Ning X."/>
            <person name="Lin Y."/>
            <person name="Zhao L."/>
            <person name="Xing Q."/>
            <person name="Dou J."/>
            <person name="Li Y."/>
            <person name="Mao J."/>
            <person name="Guo H."/>
            <person name="Dou H."/>
            <person name="Li T."/>
            <person name="Mu C."/>
            <person name="Jiang W."/>
            <person name="Fu Q."/>
            <person name="Fu X."/>
            <person name="Miao Y."/>
            <person name="Liu J."/>
            <person name="Yu Q."/>
            <person name="Li R."/>
            <person name="Liao H."/>
            <person name="Li X."/>
            <person name="Kong Y."/>
            <person name="Jiang Z."/>
            <person name="Chourrout D."/>
            <person name="Li R."/>
            <person name="Bao Z."/>
        </authorList>
    </citation>
    <scope>NUCLEOTIDE SEQUENCE [LARGE SCALE GENOMIC DNA]</scope>
    <source>
        <strain evidence="1 2">PY_sf001</strain>
    </source>
</reference>
<dbReference type="InterPro" id="IPR054148">
    <property type="entry name" value="ASNSD1-SEP"/>
</dbReference>
<organism evidence="1 2">
    <name type="scientific">Mizuhopecten yessoensis</name>
    <name type="common">Japanese scallop</name>
    <name type="synonym">Patinopecten yessoensis</name>
    <dbReference type="NCBI Taxonomy" id="6573"/>
    <lineage>
        <taxon>Eukaryota</taxon>
        <taxon>Metazoa</taxon>
        <taxon>Spiralia</taxon>
        <taxon>Lophotrochozoa</taxon>
        <taxon>Mollusca</taxon>
        <taxon>Bivalvia</taxon>
        <taxon>Autobranchia</taxon>
        <taxon>Pteriomorphia</taxon>
        <taxon>Pectinida</taxon>
        <taxon>Pectinoidea</taxon>
        <taxon>Pectinidae</taxon>
        <taxon>Mizuhopecten</taxon>
    </lineage>
</organism>
<evidence type="ECO:0000313" key="2">
    <source>
        <dbReference type="Proteomes" id="UP000242188"/>
    </source>
</evidence>
<dbReference type="STRING" id="6573.A0A210PWR0"/>
<evidence type="ECO:0000313" key="1">
    <source>
        <dbReference type="EMBL" id="OWF40892.1"/>
    </source>
</evidence>
<dbReference type="Proteomes" id="UP000242188">
    <property type="component" value="Unassembled WGS sequence"/>
</dbReference>
<dbReference type="AlphaFoldDB" id="A0A210PWR0"/>
<protein>
    <submittedName>
        <fullName evidence="1">Uncharacterized protein</fullName>
    </submittedName>
</protein>
<sequence>MEVDNRKVQLQQQIKGKQVLHGELSTLKKEAKVYKQQQNSNVFFLDNKDNVFSECKRTLDSLVQEYKEMESVGPLDEQGEQET</sequence>
<proteinExistence type="predicted"/>
<keyword evidence="2" id="KW-1185">Reference proteome</keyword>
<name>A0A210PWR0_MIZYE</name>